<dbReference type="PANTHER" id="PTHR34981:SF1">
    <property type="entry name" value="CELL DIVISION PROTEIN ZAPA"/>
    <property type="match status" value="1"/>
</dbReference>
<comment type="function">
    <text evidence="9">Activator of cell division through the inhibition of FtsZ GTPase activity, therefore promoting FtsZ assembly into bundles of protofilaments necessary for the formation of the division Z ring. It is recruited early at mid-cell but it is not essential for cell division.</text>
</comment>
<dbReference type="InterPro" id="IPR042233">
    <property type="entry name" value="Cell_div_ZapA_N"/>
</dbReference>
<comment type="similarity">
    <text evidence="2">Belongs to the ZapA family. Type 1 subfamily.</text>
</comment>
<dbReference type="GO" id="GO:0032153">
    <property type="term" value="C:cell division site"/>
    <property type="evidence" value="ECO:0007669"/>
    <property type="project" value="TreeGrafter"/>
</dbReference>
<dbReference type="GO" id="GO:0000917">
    <property type="term" value="P:division septum assembly"/>
    <property type="evidence" value="ECO:0007669"/>
    <property type="project" value="UniProtKB-KW"/>
</dbReference>
<dbReference type="RefSeq" id="WP_112925527.1">
    <property type="nucleotide sequence ID" value="NZ_CP029556.1"/>
</dbReference>
<dbReference type="OrthoDB" id="5772359at2"/>
<keyword evidence="6" id="KW-0175">Coiled coil</keyword>
<dbReference type="InterPro" id="IPR007838">
    <property type="entry name" value="Cell_div_ZapA-like"/>
</dbReference>
<evidence type="ECO:0000313" key="13">
    <source>
        <dbReference type="Proteomes" id="UP000251842"/>
    </source>
</evidence>
<evidence type="ECO:0000256" key="11">
    <source>
        <dbReference type="ARBA" id="ARBA00033158"/>
    </source>
</evidence>
<dbReference type="GO" id="GO:0005829">
    <property type="term" value="C:cytosol"/>
    <property type="evidence" value="ECO:0007669"/>
    <property type="project" value="TreeGrafter"/>
</dbReference>
<accession>A0A344J2P5</accession>
<evidence type="ECO:0000256" key="8">
    <source>
        <dbReference type="ARBA" id="ARBA00023306"/>
    </source>
</evidence>
<dbReference type="KEGG" id="lue:DCD74_00105"/>
<comment type="subunit">
    <text evidence="10">Homodimer. Interacts with FtsZ.</text>
</comment>
<reference evidence="13" key="1">
    <citation type="submission" date="2018-05" db="EMBL/GenBank/DDBJ databases">
        <title>Luteimonas pekinense sp. nov., isolated from human Meibomian gland secretions, Beijing, China.</title>
        <authorList>
            <person name="Wen T."/>
            <person name="Bai H."/>
            <person name="Lv H."/>
        </authorList>
    </citation>
    <scope>NUCLEOTIDE SEQUENCE [LARGE SCALE GENOMIC DNA]</scope>
    <source>
        <strain evidence="13">83-4</strain>
    </source>
</reference>
<dbReference type="GO" id="GO:0030428">
    <property type="term" value="C:cell septum"/>
    <property type="evidence" value="ECO:0007669"/>
    <property type="project" value="TreeGrafter"/>
</dbReference>
<keyword evidence="7" id="KW-0717">Septation</keyword>
<keyword evidence="8" id="KW-0131">Cell cycle</keyword>
<dbReference type="Pfam" id="PF05164">
    <property type="entry name" value="ZapA"/>
    <property type="match status" value="1"/>
</dbReference>
<evidence type="ECO:0000256" key="6">
    <source>
        <dbReference type="ARBA" id="ARBA00023054"/>
    </source>
</evidence>
<dbReference type="Gene3D" id="1.20.5.50">
    <property type="match status" value="1"/>
</dbReference>
<keyword evidence="13" id="KW-1185">Reference proteome</keyword>
<evidence type="ECO:0000256" key="7">
    <source>
        <dbReference type="ARBA" id="ARBA00023210"/>
    </source>
</evidence>
<dbReference type="AlphaFoldDB" id="A0A344J2P5"/>
<evidence type="ECO:0000256" key="2">
    <source>
        <dbReference type="ARBA" id="ARBA00010074"/>
    </source>
</evidence>
<evidence type="ECO:0000256" key="4">
    <source>
        <dbReference type="ARBA" id="ARBA00022490"/>
    </source>
</evidence>
<evidence type="ECO:0000256" key="3">
    <source>
        <dbReference type="ARBA" id="ARBA00015195"/>
    </source>
</evidence>
<dbReference type="PANTHER" id="PTHR34981">
    <property type="entry name" value="CELL DIVISION PROTEIN ZAPA"/>
    <property type="match status" value="1"/>
</dbReference>
<evidence type="ECO:0000256" key="10">
    <source>
        <dbReference type="ARBA" id="ARBA00026068"/>
    </source>
</evidence>
<name>A0A344J2P5_9GAMM</name>
<organism evidence="12 13">
    <name type="scientific">Solilutibacter oculi</name>
    <dbReference type="NCBI Taxonomy" id="2698682"/>
    <lineage>
        <taxon>Bacteria</taxon>
        <taxon>Pseudomonadati</taxon>
        <taxon>Pseudomonadota</taxon>
        <taxon>Gammaproteobacteria</taxon>
        <taxon>Lysobacterales</taxon>
        <taxon>Lysobacteraceae</taxon>
        <taxon>Solilutibacter</taxon>
    </lineage>
</organism>
<evidence type="ECO:0000256" key="5">
    <source>
        <dbReference type="ARBA" id="ARBA00022618"/>
    </source>
</evidence>
<evidence type="ECO:0000313" key="12">
    <source>
        <dbReference type="EMBL" id="AXA83305.1"/>
    </source>
</evidence>
<dbReference type="Proteomes" id="UP000251842">
    <property type="component" value="Chromosome"/>
</dbReference>
<dbReference type="InterPro" id="IPR036192">
    <property type="entry name" value="Cell_div_ZapA-like_sf"/>
</dbReference>
<dbReference type="EMBL" id="CP029556">
    <property type="protein sequence ID" value="AXA83305.1"/>
    <property type="molecule type" value="Genomic_DNA"/>
</dbReference>
<sequence>MSTPAGKAEPVNVRILDRDYTVGVVAEEQASLLAAAKALDTRMRDIRGNNRMVATERIAVLAALNLAHELEMLREENARRDRALANAIDALEQRLSRLPQD</sequence>
<gene>
    <name evidence="12" type="ORF">DCD74_00105</name>
</gene>
<dbReference type="SUPFAM" id="SSF102829">
    <property type="entry name" value="Cell division protein ZapA-like"/>
    <property type="match status" value="1"/>
</dbReference>
<proteinExistence type="inferred from homology"/>
<evidence type="ECO:0000256" key="9">
    <source>
        <dbReference type="ARBA" id="ARBA00024910"/>
    </source>
</evidence>
<keyword evidence="4" id="KW-0963">Cytoplasm</keyword>
<dbReference type="GO" id="GO:0000921">
    <property type="term" value="P:septin ring assembly"/>
    <property type="evidence" value="ECO:0007669"/>
    <property type="project" value="TreeGrafter"/>
</dbReference>
<evidence type="ECO:0000256" key="1">
    <source>
        <dbReference type="ARBA" id="ARBA00004496"/>
    </source>
</evidence>
<dbReference type="GO" id="GO:0043093">
    <property type="term" value="P:FtsZ-dependent cytokinesis"/>
    <property type="evidence" value="ECO:0007669"/>
    <property type="project" value="TreeGrafter"/>
</dbReference>
<dbReference type="Gene3D" id="3.30.160.880">
    <property type="entry name" value="Cell division protein ZapA protomer, N-terminal domain"/>
    <property type="match status" value="1"/>
</dbReference>
<keyword evidence="5 12" id="KW-0132">Cell division</keyword>
<comment type="subcellular location">
    <subcellularLocation>
        <location evidence="1">Cytoplasm</location>
    </subcellularLocation>
</comment>
<protein>
    <recommendedName>
        <fullName evidence="3">Cell division protein ZapA</fullName>
    </recommendedName>
    <alternativeName>
        <fullName evidence="11">Z ring-associated protein ZapA</fullName>
    </alternativeName>
</protein>